<dbReference type="EMBL" id="FNTL01000004">
    <property type="protein sequence ID" value="SEE22478.1"/>
    <property type="molecule type" value="Genomic_DNA"/>
</dbReference>
<evidence type="ECO:0000313" key="2">
    <source>
        <dbReference type="Proteomes" id="UP000183407"/>
    </source>
</evidence>
<dbReference type="InterPro" id="IPR023393">
    <property type="entry name" value="START-like_dom_sf"/>
</dbReference>
<accession>A0A1H5H5G4</accession>
<reference evidence="2" key="1">
    <citation type="submission" date="2016-10" db="EMBL/GenBank/DDBJ databases">
        <authorList>
            <person name="Varghese N."/>
        </authorList>
    </citation>
    <scope>NUCLEOTIDE SEQUENCE [LARGE SCALE GENOMIC DNA]</scope>
    <source>
        <strain evidence="2">DSM 44719</strain>
    </source>
</reference>
<dbReference type="CDD" id="cd08865">
    <property type="entry name" value="SRPBCC_10"/>
    <property type="match status" value="1"/>
</dbReference>
<proteinExistence type="predicted"/>
<dbReference type="AlphaFoldDB" id="A0A1H5H5G4"/>
<protein>
    <submittedName>
        <fullName evidence="1">Polyketide cyclase / dehydrase and lipid transport</fullName>
    </submittedName>
</protein>
<gene>
    <name evidence="1" type="ORF">SAMN04490220_7056</name>
</gene>
<dbReference type="SUPFAM" id="SSF55961">
    <property type="entry name" value="Bet v1-like"/>
    <property type="match status" value="1"/>
</dbReference>
<dbReference type="Proteomes" id="UP000183407">
    <property type="component" value="Unassembled WGS sequence"/>
</dbReference>
<sequence length="168" mass="18213">MGGVTRQVTADPVTIKGMITMPVVEQSVVIARSASDVWSFLVAAENWPSWEASNVECEQITDGELGVGTRWRGVTRILGKRFEWVTEFVEYEPAKVATSKSVEGKIGFTATTKLEEVDGGTLFTYRVDSESGLGGVFGKLADPIVTKAYSRTVRASLDNLADLLTTDS</sequence>
<dbReference type="Gene3D" id="3.30.530.20">
    <property type="match status" value="1"/>
</dbReference>
<name>A0A1H5H5G4_RHOJO</name>
<organism evidence="1 2">
    <name type="scientific">Rhodococcus jostii</name>
    <dbReference type="NCBI Taxonomy" id="132919"/>
    <lineage>
        <taxon>Bacteria</taxon>
        <taxon>Bacillati</taxon>
        <taxon>Actinomycetota</taxon>
        <taxon>Actinomycetes</taxon>
        <taxon>Mycobacteriales</taxon>
        <taxon>Nocardiaceae</taxon>
        <taxon>Rhodococcus</taxon>
    </lineage>
</organism>
<evidence type="ECO:0000313" key="1">
    <source>
        <dbReference type="EMBL" id="SEE22478.1"/>
    </source>
</evidence>
<dbReference type="InterPro" id="IPR019587">
    <property type="entry name" value="Polyketide_cyclase/dehydratase"/>
</dbReference>
<dbReference type="Pfam" id="PF10604">
    <property type="entry name" value="Polyketide_cyc2"/>
    <property type="match status" value="1"/>
</dbReference>